<dbReference type="InterPro" id="IPR003593">
    <property type="entry name" value="AAA+_ATPase"/>
</dbReference>
<protein>
    <submittedName>
        <fullName evidence="6">Polyamine-transporting ATPase</fullName>
    </submittedName>
</protein>
<dbReference type="PROSITE" id="PS50893">
    <property type="entry name" value="ABC_TRANSPORTER_2"/>
    <property type="match status" value="1"/>
</dbReference>
<proteinExistence type="predicted"/>
<dbReference type="GO" id="GO:0016887">
    <property type="term" value="F:ATP hydrolysis activity"/>
    <property type="evidence" value="ECO:0007669"/>
    <property type="project" value="InterPro"/>
</dbReference>
<evidence type="ECO:0000256" key="3">
    <source>
        <dbReference type="ARBA" id="ARBA00022840"/>
    </source>
</evidence>
<accession>A0AAD1INW6</accession>
<evidence type="ECO:0000256" key="4">
    <source>
        <dbReference type="SAM" id="MobiDB-lite"/>
    </source>
</evidence>
<evidence type="ECO:0000256" key="2">
    <source>
        <dbReference type="ARBA" id="ARBA00022741"/>
    </source>
</evidence>
<dbReference type="FunFam" id="3.40.50.300:FF:000133">
    <property type="entry name" value="Spermidine/putrescine import ATP-binding protein PotA"/>
    <property type="match status" value="1"/>
</dbReference>
<keyword evidence="2" id="KW-0547">Nucleotide-binding</keyword>
<feature type="domain" description="ABC transporter" evidence="5">
    <location>
        <begin position="12"/>
        <end position="242"/>
    </location>
</feature>
<dbReference type="EMBL" id="AP022586">
    <property type="protein sequence ID" value="BBY15093.1"/>
    <property type="molecule type" value="Genomic_DNA"/>
</dbReference>
<evidence type="ECO:0000259" key="5">
    <source>
        <dbReference type="PROSITE" id="PS50893"/>
    </source>
</evidence>
<dbReference type="InterPro" id="IPR050093">
    <property type="entry name" value="ABC_SmlMolc_Importer"/>
</dbReference>
<dbReference type="GO" id="GO:0022857">
    <property type="term" value="F:transmembrane transporter activity"/>
    <property type="evidence" value="ECO:0007669"/>
    <property type="project" value="InterPro"/>
</dbReference>
<reference evidence="6 7" key="1">
    <citation type="journal article" date="2019" name="Emerg. Microbes Infect.">
        <title>Comprehensive subspecies identification of 175 nontuberculous mycobacteria species based on 7547 genomic profiles.</title>
        <authorList>
            <person name="Matsumoto Y."/>
            <person name="Kinjo T."/>
            <person name="Motooka D."/>
            <person name="Nabeya D."/>
            <person name="Jung N."/>
            <person name="Uechi K."/>
            <person name="Horii T."/>
            <person name="Iida T."/>
            <person name="Fujita J."/>
            <person name="Nakamura S."/>
        </authorList>
    </citation>
    <scope>NUCLEOTIDE SEQUENCE [LARGE SCALE GENOMIC DNA]</scope>
    <source>
        <strain evidence="6 7">JCM 17423</strain>
    </source>
</reference>
<keyword evidence="1" id="KW-0813">Transport</keyword>
<dbReference type="InterPro" id="IPR003439">
    <property type="entry name" value="ABC_transporter-like_ATP-bd"/>
</dbReference>
<dbReference type="Pfam" id="PF00005">
    <property type="entry name" value="ABC_tran"/>
    <property type="match status" value="1"/>
</dbReference>
<dbReference type="PANTHER" id="PTHR42781:SF4">
    <property type="entry name" value="SPERMIDINE_PUTRESCINE IMPORT ATP-BINDING PROTEIN POTA"/>
    <property type="match status" value="1"/>
</dbReference>
<keyword evidence="3" id="KW-0067">ATP-binding</keyword>
<evidence type="ECO:0000256" key="1">
    <source>
        <dbReference type="ARBA" id="ARBA00022448"/>
    </source>
</evidence>
<sequence length="377" mass="40802">MSTDGNPHGASITMRRLTKRYGSFTAVDAVDLDALPGEFLTLLGPSGSGKTTTLNMIAGFVDVTEGQLLIDQRPVADLPPHRRDIGMVFQHYALFPHMTVAQNVEYPLRQRSMPKAERRAKVAQALETVGLGHLGGRTPKQLSGGQQQRVALARAMVYDPRVLLMDEPLGALDKKLRDSLQLEIKRIHGALGTTFVYVTHDQDEALVLSDRIAVFNNGRIEQLGTPSELYERPGSVFVAKFLGESSLFYGTAEDGTEVDAGGLRLIASRGAHPRGSAVAVVVRPERIFLEPDGPRPEATNAIPGRVLQEIYFGSSRKLEVRLDDGTTVPVRESAGAITPIRAGDRVWLTFEPECAAILPADDGDPAEPKEPAPVAAS</sequence>
<name>A0AAD1INW6_9MYCO</name>
<dbReference type="InterPro" id="IPR017871">
    <property type="entry name" value="ABC_transporter-like_CS"/>
</dbReference>
<dbReference type="PANTHER" id="PTHR42781">
    <property type="entry name" value="SPERMIDINE/PUTRESCINE IMPORT ATP-BINDING PROTEIN POTA"/>
    <property type="match status" value="1"/>
</dbReference>
<dbReference type="SUPFAM" id="SSF52540">
    <property type="entry name" value="P-loop containing nucleoside triphosphate hydrolases"/>
    <property type="match status" value="1"/>
</dbReference>
<gene>
    <name evidence="6" type="ORF">MLIT_06850</name>
</gene>
<dbReference type="InterPro" id="IPR013611">
    <property type="entry name" value="Transp-assoc_OB_typ2"/>
</dbReference>
<dbReference type="SMART" id="SM00382">
    <property type="entry name" value="AAA"/>
    <property type="match status" value="1"/>
</dbReference>
<dbReference type="Gene3D" id="2.40.50.100">
    <property type="match status" value="1"/>
</dbReference>
<evidence type="ECO:0000313" key="7">
    <source>
        <dbReference type="Proteomes" id="UP000466607"/>
    </source>
</evidence>
<dbReference type="Pfam" id="PF08402">
    <property type="entry name" value="TOBE_2"/>
    <property type="match status" value="1"/>
</dbReference>
<feature type="region of interest" description="Disordered" evidence="4">
    <location>
        <begin position="358"/>
        <end position="377"/>
    </location>
</feature>
<dbReference type="Proteomes" id="UP000466607">
    <property type="component" value="Chromosome"/>
</dbReference>
<dbReference type="InterPro" id="IPR027417">
    <property type="entry name" value="P-loop_NTPase"/>
</dbReference>
<dbReference type="InterPro" id="IPR008995">
    <property type="entry name" value="Mo/tungstate-bd_C_term_dom"/>
</dbReference>
<dbReference type="AlphaFoldDB" id="A0AAD1INW6"/>
<dbReference type="GO" id="GO:0043190">
    <property type="term" value="C:ATP-binding cassette (ABC) transporter complex"/>
    <property type="evidence" value="ECO:0007669"/>
    <property type="project" value="InterPro"/>
</dbReference>
<dbReference type="Gene3D" id="3.40.50.300">
    <property type="entry name" value="P-loop containing nucleotide triphosphate hydrolases"/>
    <property type="match status" value="1"/>
</dbReference>
<keyword evidence="7" id="KW-1185">Reference proteome</keyword>
<dbReference type="SUPFAM" id="SSF50331">
    <property type="entry name" value="MOP-like"/>
    <property type="match status" value="1"/>
</dbReference>
<evidence type="ECO:0000313" key="6">
    <source>
        <dbReference type="EMBL" id="BBY15093.1"/>
    </source>
</evidence>
<dbReference type="PROSITE" id="PS00211">
    <property type="entry name" value="ABC_TRANSPORTER_1"/>
    <property type="match status" value="1"/>
</dbReference>
<dbReference type="GO" id="GO:0005524">
    <property type="term" value="F:ATP binding"/>
    <property type="evidence" value="ECO:0007669"/>
    <property type="project" value="UniProtKB-KW"/>
</dbReference>
<organism evidence="6 7">
    <name type="scientific">Mycolicibacterium litorale</name>
    <dbReference type="NCBI Taxonomy" id="758802"/>
    <lineage>
        <taxon>Bacteria</taxon>
        <taxon>Bacillati</taxon>
        <taxon>Actinomycetota</taxon>
        <taxon>Actinomycetes</taxon>
        <taxon>Mycobacteriales</taxon>
        <taxon>Mycobacteriaceae</taxon>
        <taxon>Mycolicibacterium</taxon>
    </lineage>
</organism>
<dbReference type="RefSeq" id="WP_134060005.1">
    <property type="nucleotide sequence ID" value="NZ_AP022586.1"/>
</dbReference>